<keyword evidence="5" id="KW-1185">Reference proteome</keyword>
<dbReference type="InterPro" id="IPR015943">
    <property type="entry name" value="WD40/YVTN_repeat-like_dom_sf"/>
</dbReference>
<dbReference type="InterPro" id="IPR036322">
    <property type="entry name" value="WD40_repeat_dom_sf"/>
</dbReference>
<dbReference type="PANTHER" id="PTHR10971">
    <property type="entry name" value="MRNA EXPORT FACTOR AND BUB3"/>
    <property type="match status" value="1"/>
</dbReference>
<dbReference type="AlphaFoldDB" id="A0AA39Q6C8"/>
<sequence>MDNSEVCHPFSDLISSICFSPKHNYLAAGSLDRTVAIYAAHSLSDSKLETTYHHQGPVLSVCWSQDGSKILSSGADNVALVLDAESGCMSLFAQHEKPVKAVRLFENSHQNIFVMGSWDKTVKVWDARTEGLVATISIPEQCYALDVRYGFPTTSDIWFEVPNIIAEGLLLQLAYGHKLMDAKDDHYLTEFPTSISCLLYIWTWFCYPNPGHLQNLNLGSDGIISFWDQHSWIPLGAGQSDPSILKA</sequence>
<keyword evidence="1 3" id="KW-0853">WD repeat</keyword>
<dbReference type="PROSITE" id="PS50294">
    <property type="entry name" value="WD_REPEATS_REGION"/>
    <property type="match status" value="1"/>
</dbReference>
<reference evidence="4" key="1">
    <citation type="submission" date="2023-06" db="EMBL/GenBank/DDBJ databases">
        <authorList>
            <consortium name="Lawrence Berkeley National Laboratory"/>
            <person name="Ahrendt S."/>
            <person name="Sahu N."/>
            <person name="Indic B."/>
            <person name="Wong-Bajracharya J."/>
            <person name="Merenyi Z."/>
            <person name="Ke H.-M."/>
            <person name="Monk M."/>
            <person name="Kocsube S."/>
            <person name="Drula E."/>
            <person name="Lipzen A."/>
            <person name="Balint B."/>
            <person name="Henrissat B."/>
            <person name="Andreopoulos B."/>
            <person name="Martin F.M."/>
            <person name="Harder C.B."/>
            <person name="Rigling D."/>
            <person name="Ford K.L."/>
            <person name="Foster G.D."/>
            <person name="Pangilinan J."/>
            <person name="Papanicolaou A."/>
            <person name="Barry K."/>
            <person name="LaButti K."/>
            <person name="Viragh M."/>
            <person name="Koriabine M."/>
            <person name="Yan M."/>
            <person name="Riley R."/>
            <person name="Champramary S."/>
            <person name="Plett K.L."/>
            <person name="Tsai I.J."/>
            <person name="Slot J."/>
            <person name="Sipos G."/>
            <person name="Plett J."/>
            <person name="Nagy L.G."/>
            <person name="Grigoriev I.V."/>
        </authorList>
    </citation>
    <scope>NUCLEOTIDE SEQUENCE</scope>
    <source>
        <strain evidence="4">HWK02</strain>
    </source>
</reference>
<comment type="caution">
    <text evidence="4">The sequence shown here is derived from an EMBL/GenBank/DDBJ whole genome shotgun (WGS) entry which is preliminary data.</text>
</comment>
<protein>
    <submittedName>
        <fullName evidence="4">WD40-repeat-containing domain protein</fullName>
    </submittedName>
</protein>
<organism evidence="4 5">
    <name type="scientific">Armillaria luteobubalina</name>
    <dbReference type="NCBI Taxonomy" id="153913"/>
    <lineage>
        <taxon>Eukaryota</taxon>
        <taxon>Fungi</taxon>
        <taxon>Dikarya</taxon>
        <taxon>Basidiomycota</taxon>
        <taxon>Agaricomycotina</taxon>
        <taxon>Agaricomycetes</taxon>
        <taxon>Agaricomycetidae</taxon>
        <taxon>Agaricales</taxon>
        <taxon>Marasmiineae</taxon>
        <taxon>Physalacriaceae</taxon>
        <taxon>Armillaria</taxon>
    </lineage>
</organism>
<dbReference type="InterPro" id="IPR001680">
    <property type="entry name" value="WD40_rpt"/>
</dbReference>
<proteinExistence type="predicted"/>
<accession>A0AA39Q6C8</accession>
<dbReference type="Proteomes" id="UP001175228">
    <property type="component" value="Unassembled WGS sequence"/>
</dbReference>
<evidence type="ECO:0000313" key="4">
    <source>
        <dbReference type="EMBL" id="KAK0495728.1"/>
    </source>
</evidence>
<dbReference type="PROSITE" id="PS50082">
    <property type="entry name" value="WD_REPEATS_2"/>
    <property type="match status" value="1"/>
</dbReference>
<name>A0AA39Q6C8_9AGAR</name>
<gene>
    <name evidence="4" type="ORF">EDD18DRAFT_1106317</name>
</gene>
<dbReference type="SMART" id="SM00320">
    <property type="entry name" value="WD40"/>
    <property type="match status" value="3"/>
</dbReference>
<dbReference type="SUPFAM" id="SSF50978">
    <property type="entry name" value="WD40 repeat-like"/>
    <property type="match status" value="1"/>
</dbReference>
<evidence type="ECO:0000313" key="5">
    <source>
        <dbReference type="Proteomes" id="UP001175228"/>
    </source>
</evidence>
<dbReference type="Pfam" id="PF00400">
    <property type="entry name" value="WD40"/>
    <property type="match status" value="3"/>
</dbReference>
<keyword evidence="2" id="KW-0677">Repeat</keyword>
<evidence type="ECO:0000256" key="2">
    <source>
        <dbReference type="ARBA" id="ARBA00022737"/>
    </source>
</evidence>
<feature type="repeat" description="WD" evidence="3">
    <location>
        <begin position="92"/>
        <end position="135"/>
    </location>
</feature>
<dbReference type="EMBL" id="JAUEPU010000017">
    <property type="protein sequence ID" value="KAK0495728.1"/>
    <property type="molecule type" value="Genomic_DNA"/>
</dbReference>
<dbReference type="Gene3D" id="2.130.10.10">
    <property type="entry name" value="YVTN repeat-like/Quinoprotein amine dehydrogenase"/>
    <property type="match status" value="1"/>
</dbReference>
<evidence type="ECO:0000256" key="1">
    <source>
        <dbReference type="ARBA" id="ARBA00022574"/>
    </source>
</evidence>
<evidence type="ECO:0000256" key="3">
    <source>
        <dbReference type="PROSITE-ProRule" id="PRU00221"/>
    </source>
</evidence>